<protein>
    <submittedName>
        <fullName evidence="1">Uncharacterized protein</fullName>
    </submittedName>
</protein>
<sequence>MHADPHVTAPSPAWLNYLAAVARFPLRDARPLALRLHIPSFAGDADPDGALDTYLGYLKREAAMHAVLLAGVSTIRQLSFEGAGASQLPECRLDPLLAHLRRQFRFLDGDTAEHEATIDPGGVTPGRLARLRAQGFSRIRFELDAAGTHAGQLEAQVAAARAAGLGTVCMAFPFGAPDQEFGQLRRMLGAVLAAAPERVLPCHRPGAGRDEDTITAGSVAQRMLQLCSDHLDIASYAPSGADGYVRLRGGRAHRLRRAGLPQRGRPV</sequence>
<reference evidence="1" key="1">
    <citation type="submission" date="2021-11" db="EMBL/GenBank/DDBJ databases">
        <title>The complete genome of Massilia sp sp. G4R7.</title>
        <authorList>
            <person name="Liu L."/>
            <person name="Yue J."/>
            <person name="Yuan J."/>
            <person name="Yang F."/>
            <person name="Li L."/>
        </authorList>
    </citation>
    <scope>NUCLEOTIDE SEQUENCE</scope>
    <source>
        <strain evidence="1">G4R7</strain>
    </source>
</reference>
<name>A0ABS8QBR3_9BURK</name>
<comment type="caution">
    <text evidence="1">The sequence shown here is derived from an EMBL/GenBank/DDBJ whole genome shotgun (WGS) entry which is preliminary data.</text>
</comment>
<accession>A0ABS8QBR3</accession>
<dbReference type="SUPFAM" id="SSF102114">
    <property type="entry name" value="Radical SAM enzymes"/>
    <property type="match status" value="1"/>
</dbReference>
<dbReference type="EMBL" id="JAJNOC010000007">
    <property type="protein sequence ID" value="MCD2518482.1"/>
    <property type="molecule type" value="Genomic_DNA"/>
</dbReference>
<evidence type="ECO:0000313" key="2">
    <source>
        <dbReference type="Proteomes" id="UP001179361"/>
    </source>
</evidence>
<dbReference type="InterPro" id="IPR058240">
    <property type="entry name" value="rSAM_sf"/>
</dbReference>
<dbReference type="Proteomes" id="UP001179361">
    <property type="component" value="Unassembled WGS sequence"/>
</dbReference>
<gene>
    <name evidence="1" type="ORF">LQ564_19450</name>
</gene>
<keyword evidence="2" id="KW-1185">Reference proteome</keyword>
<organism evidence="1 2">
    <name type="scientific">Massilia phyllostachyos</name>
    <dbReference type="NCBI Taxonomy" id="2898585"/>
    <lineage>
        <taxon>Bacteria</taxon>
        <taxon>Pseudomonadati</taxon>
        <taxon>Pseudomonadota</taxon>
        <taxon>Betaproteobacteria</taxon>
        <taxon>Burkholderiales</taxon>
        <taxon>Oxalobacteraceae</taxon>
        <taxon>Telluria group</taxon>
        <taxon>Massilia</taxon>
    </lineage>
</organism>
<dbReference type="RefSeq" id="WP_231059768.1">
    <property type="nucleotide sequence ID" value="NZ_JAJNOC010000007.1"/>
</dbReference>
<evidence type="ECO:0000313" key="1">
    <source>
        <dbReference type="EMBL" id="MCD2518482.1"/>
    </source>
</evidence>
<proteinExistence type="predicted"/>